<dbReference type="PANTHER" id="PTHR43520">
    <property type="entry name" value="ATP7, ISOFORM B"/>
    <property type="match status" value="1"/>
</dbReference>
<dbReference type="InterPro" id="IPR023214">
    <property type="entry name" value="HAD_sf"/>
</dbReference>
<dbReference type="PROSITE" id="PS50846">
    <property type="entry name" value="HMA_2"/>
    <property type="match status" value="1"/>
</dbReference>
<feature type="transmembrane region" description="Helical" evidence="10">
    <location>
        <begin position="87"/>
        <end position="110"/>
    </location>
</feature>
<comment type="subcellular location">
    <subcellularLocation>
        <location evidence="1">Endomembrane system</location>
        <topology evidence="1">Multi-pass membrane protein</topology>
    </subcellularLocation>
</comment>
<feature type="transmembrane region" description="Helical" evidence="10">
    <location>
        <begin position="341"/>
        <end position="362"/>
    </location>
</feature>
<evidence type="ECO:0000256" key="5">
    <source>
        <dbReference type="ARBA" id="ARBA00022741"/>
    </source>
</evidence>
<dbReference type="Gene3D" id="2.70.150.10">
    <property type="entry name" value="Calcium-transporting ATPase, cytoplasmic transduction domain A"/>
    <property type="match status" value="1"/>
</dbReference>
<protein>
    <submittedName>
        <fullName evidence="12">Unannotated protein</fullName>
    </submittedName>
</protein>
<evidence type="ECO:0000256" key="9">
    <source>
        <dbReference type="ARBA" id="ARBA00023136"/>
    </source>
</evidence>
<feature type="transmembrane region" description="Helical" evidence="10">
    <location>
        <begin position="691"/>
        <end position="708"/>
    </location>
</feature>
<dbReference type="EMBL" id="CAEZXH010000003">
    <property type="protein sequence ID" value="CAB4674901.1"/>
    <property type="molecule type" value="Genomic_DNA"/>
</dbReference>
<dbReference type="InterPro" id="IPR027256">
    <property type="entry name" value="P-typ_ATPase_IB"/>
</dbReference>
<evidence type="ECO:0000313" key="14">
    <source>
        <dbReference type="EMBL" id="CAB4786993.1"/>
    </source>
</evidence>
<dbReference type="GO" id="GO:0005524">
    <property type="term" value="F:ATP binding"/>
    <property type="evidence" value="ECO:0007669"/>
    <property type="project" value="UniProtKB-KW"/>
</dbReference>
<dbReference type="InterPro" id="IPR018303">
    <property type="entry name" value="ATPase_P-typ_P_site"/>
</dbReference>
<dbReference type="SUPFAM" id="SSF81665">
    <property type="entry name" value="Calcium ATPase, transmembrane domain M"/>
    <property type="match status" value="1"/>
</dbReference>
<feature type="domain" description="HMA" evidence="11">
    <location>
        <begin position="4"/>
        <end position="68"/>
    </location>
</feature>
<dbReference type="PROSITE" id="PS01229">
    <property type="entry name" value="COF_2"/>
    <property type="match status" value="1"/>
</dbReference>
<dbReference type="PROSITE" id="PS00154">
    <property type="entry name" value="ATPASE_E1_E2"/>
    <property type="match status" value="1"/>
</dbReference>
<dbReference type="GO" id="GO:0016887">
    <property type="term" value="F:ATP hydrolysis activity"/>
    <property type="evidence" value="ECO:0007669"/>
    <property type="project" value="InterPro"/>
</dbReference>
<evidence type="ECO:0000313" key="13">
    <source>
        <dbReference type="EMBL" id="CAB4674901.1"/>
    </source>
</evidence>
<gene>
    <name evidence="12" type="ORF">UFOPK1811_00993</name>
    <name evidence="13" type="ORF">UFOPK2360_00104</name>
    <name evidence="14" type="ORF">UFOPK2922_01393</name>
</gene>
<proteinExistence type="inferred from homology"/>
<evidence type="ECO:0000256" key="2">
    <source>
        <dbReference type="ARBA" id="ARBA00006024"/>
    </source>
</evidence>
<dbReference type="Pfam" id="PF00122">
    <property type="entry name" value="E1-E2_ATPase"/>
    <property type="match status" value="1"/>
</dbReference>
<evidence type="ECO:0000256" key="7">
    <source>
        <dbReference type="ARBA" id="ARBA00022967"/>
    </source>
</evidence>
<dbReference type="AlphaFoldDB" id="A0A6J6GRF4"/>
<dbReference type="NCBIfam" id="TIGR01525">
    <property type="entry name" value="ATPase-IB_hvy"/>
    <property type="match status" value="1"/>
</dbReference>
<feature type="transmembrane region" description="Helical" evidence="10">
    <location>
        <begin position="374"/>
        <end position="397"/>
    </location>
</feature>
<evidence type="ECO:0000313" key="12">
    <source>
        <dbReference type="EMBL" id="CAB4603716.1"/>
    </source>
</evidence>
<dbReference type="InterPro" id="IPR006121">
    <property type="entry name" value="HMA_dom"/>
</dbReference>
<dbReference type="CDD" id="cd00371">
    <property type="entry name" value="HMA"/>
    <property type="match status" value="1"/>
</dbReference>
<dbReference type="Gene3D" id="3.30.70.100">
    <property type="match status" value="1"/>
</dbReference>
<keyword evidence="6" id="KW-0067">ATP-binding</keyword>
<accession>A0A6J6GRF4</accession>
<dbReference type="FunFam" id="2.70.150.10:FF:000002">
    <property type="entry name" value="Copper-transporting ATPase 1, putative"/>
    <property type="match status" value="1"/>
</dbReference>
<dbReference type="GO" id="GO:0055070">
    <property type="term" value="P:copper ion homeostasis"/>
    <property type="evidence" value="ECO:0007669"/>
    <property type="project" value="TreeGrafter"/>
</dbReference>
<dbReference type="InterPro" id="IPR036412">
    <property type="entry name" value="HAD-like_sf"/>
</dbReference>
<dbReference type="PROSITE" id="PS01047">
    <property type="entry name" value="HMA_1"/>
    <property type="match status" value="1"/>
</dbReference>
<dbReference type="Gene3D" id="3.40.1110.10">
    <property type="entry name" value="Calcium-transporting ATPase, cytoplasmic domain N"/>
    <property type="match status" value="1"/>
</dbReference>
<dbReference type="PANTHER" id="PTHR43520:SF8">
    <property type="entry name" value="P-TYPE CU(+) TRANSPORTER"/>
    <property type="match status" value="1"/>
</dbReference>
<evidence type="ECO:0000256" key="8">
    <source>
        <dbReference type="ARBA" id="ARBA00022989"/>
    </source>
</evidence>
<evidence type="ECO:0000256" key="6">
    <source>
        <dbReference type="ARBA" id="ARBA00022840"/>
    </source>
</evidence>
<feature type="transmembrane region" description="Helical" evidence="10">
    <location>
        <begin position="163"/>
        <end position="183"/>
    </location>
</feature>
<feature type="transmembrane region" description="Helical" evidence="10">
    <location>
        <begin position="189"/>
        <end position="207"/>
    </location>
</feature>
<dbReference type="InterPro" id="IPR008250">
    <property type="entry name" value="ATPase_P-typ_transduc_dom_A_sf"/>
</dbReference>
<dbReference type="SFLD" id="SFLDF00027">
    <property type="entry name" value="p-type_atpase"/>
    <property type="match status" value="1"/>
</dbReference>
<evidence type="ECO:0000256" key="1">
    <source>
        <dbReference type="ARBA" id="ARBA00004127"/>
    </source>
</evidence>
<evidence type="ECO:0000256" key="4">
    <source>
        <dbReference type="ARBA" id="ARBA00022723"/>
    </source>
</evidence>
<dbReference type="PRINTS" id="PR00119">
    <property type="entry name" value="CATATPASE"/>
</dbReference>
<evidence type="ECO:0000256" key="3">
    <source>
        <dbReference type="ARBA" id="ARBA00022692"/>
    </source>
</evidence>
<dbReference type="InterPro" id="IPR017969">
    <property type="entry name" value="Heavy-metal-associated_CS"/>
</dbReference>
<dbReference type="GO" id="GO:0012505">
    <property type="term" value="C:endomembrane system"/>
    <property type="evidence" value="ECO:0007669"/>
    <property type="project" value="UniProtKB-SubCell"/>
</dbReference>
<dbReference type="InterPro" id="IPR059000">
    <property type="entry name" value="ATPase_P-type_domA"/>
</dbReference>
<sequence length="738" mass="77597">MDVRTVDLKIEGMTCSSCVATLERALNSIPGVSANINFVTESAHATIPENVDAGHLITAIESSGYRASILSLTRNDLLAAPNMGWRLTLAIFFAIPTIVIAMVSALHQSIDENINLVLDSLNILHPTYAPWGWLAIALSIPVVFIAGWPIHRVGLRNLRHPQMDTLISLGTLVAFSWSVYVNATGNGEIYVEVAAGVMLFILIGRFLEARAKQRAGDAIRTLLDLGTQEVSILRNGEEVLAPISHLQIGDLFIARPGQAIATDGVIVEGSSSVDTSLVTGESLPQGVGPGNKVIGATLNQDGRLVIRAEQVGAETQLARITRAVIQAQGEKAPLARMADRISAIFVPVIIALSLITFLSWYFSGSSLSEAIGPAITLLVIACPCALGLATPIAFLVASGRGAQLGIIISSPAVLEDTREIDLVVLDKTGTVTTGEIDILAAEYFDCDKNLALTIIAALENHSEHVIGQSLVKYALSNGANKSALVSVSDFLATPGRGIAGRVEIEGIKYTALVGSPSAISYGTAPFTKAISEVLTSVTVAGKSPILLAWDGQTRAIFTIGDSIKVDSAPAIAKFRKFGITPWLISGDSLQAARTIANEAGIATENVRAAVLPDQKVAAIKELQDQGHHVLMIGDGVNDAAALASADLSMAMGTGTDTAIAVADITLVRSDLTSAITALKLSRKTLRIIKGNLVWAFAYNAIGIPIAAAGLLSPMYAGAAMALSSIFVVTNSLRLRKFK</sequence>
<dbReference type="Pfam" id="PF00702">
    <property type="entry name" value="Hydrolase"/>
    <property type="match status" value="1"/>
</dbReference>
<dbReference type="InterPro" id="IPR036163">
    <property type="entry name" value="HMA_dom_sf"/>
</dbReference>
<dbReference type="GO" id="GO:0043682">
    <property type="term" value="F:P-type divalent copper transporter activity"/>
    <property type="evidence" value="ECO:0007669"/>
    <property type="project" value="TreeGrafter"/>
</dbReference>
<dbReference type="EMBL" id="CAEZZS010000100">
    <property type="protein sequence ID" value="CAB4786993.1"/>
    <property type="molecule type" value="Genomic_DNA"/>
</dbReference>
<keyword evidence="8 10" id="KW-1133">Transmembrane helix</keyword>
<dbReference type="PRINTS" id="PR00943">
    <property type="entry name" value="CUATPASE"/>
</dbReference>
<dbReference type="SUPFAM" id="SSF81660">
    <property type="entry name" value="Metal cation-transporting ATPase, ATP-binding domain N"/>
    <property type="match status" value="1"/>
</dbReference>
<comment type="similarity">
    <text evidence="2">Belongs to the cation transport ATPase (P-type) (TC 3.A.3) family. Type IB subfamily.</text>
</comment>
<name>A0A6J6GRF4_9ZZZZ</name>
<dbReference type="NCBIfam" id="TIGR01494">
    <property type="entry name" value="ATPase_P-type"/>
    <property type="match status" value="2"/>
</dbReference>
<dbReference type="InterPro" id="IPR023298">
    <property type="entry name" value="ATPase_P-typ_TM_dom_sf"/>
</dbReference>
<reference evidence="12" key="1">
    <citation type="submission" date="2020-05" db="EMBL/GenBank/DDBJ databases">
        <authorList>
            <person name="Chiriac C."/>
            <person name="Salcher M."/>
            <person name="Ghai R."/>
            <person name="Kavagutti S V."/>
        </authorList>
    </citation>
    <scope>NUCLEOTIDE SEQUENCE</scope>
</reference>
<evidence type="ECO:0000259" key="11">
    <source>
        <dbReference type="PROSITE" id="PS50846"/>
    </source>
</evidence>
<dbReference type="InterPro" id="IPR044492">
    <property type="entry name" value="P_typ_ATPase_HD_dom"/>
</dbReference>
<dbReference type="InterPro" id="IPR023299">
    <property type="entry name" value="ATPase_P-typ_cyto_dom_N"/>
</dbReference>
<keyword evidence="4" id="KW-0479">Metal-binding</keyword>
<dbReference type="Pfam" id="PF00403">
    <property type="entry name" value="HMA"/>
    <property type="match status" value="1"/>
</dbReference>
<feature type="transmembrane region" description="Helical" evidence="10">
    <location>
        <begin position="130"/>
        <end position="151"/>
    </location>
</feature>
<dbReference type="SUPFAM" id="SSF56784">
    <property type="entry name" value="HAD-like"/>
    <property type="match status" value="1"/>
</dbReference>
<dbReference type="GO" id="GO:0005507">
    <property type="term" value="F:copper ion binding"/>
    <property type="evidence" value="ECO:0007669"/>
    <property type="project" value="TreeGrafter"/>
</dbReference>
<keyword evidence="3 10" id="KW-0812">Transmembrane</keyword>
<keyword evidence="5" id="KW-0547">Nucleotide-binding</keyword>
<keyword evidence="7" id="KW-1278">Translocase</keyword>
<dbReference type="SUPFAM" id="SSF55008">
    <property type="entry name" value="HMA, heavy metal-associated domain"/>
    <property type="match status" value="1"/>
</dbReference>
<dbReference type="SUPFAM" id="SSF81653">
    <property type="entry name" value="Calcium ATPase, transduction domain A"/>
    <property type="match status" value="1"/>
</dbReference>
<evidence type="ECO:0000256" key="10">
    <source>
        <dbReference type="SAM" id="Phobius"/>
    </source>
</evidence>
<dbReference type="SFLD" id="SFLDS00003">
    <property type="entry name" value="Haloacid_Dehalogenase"/>
    <property type="match status" value="1"/>
</dbReference>
<dbReference type="InterPro" id="IPR001757">
    <property type="entry name" value="P_typ_ATPase"/>
</dbReference>
<dbReference type="Gene3D" id="3.40.50.1000">
    <property type="entry name" value="HAD superfamily/HAD-like"/>
    <property type="match status" value="1"/>
</dbReference>
<feature type="transmembrane region" description="Helical" evidence="10">
    <location>
        <begin position="714"/>
        <end position="732"/>
    </location>
</feature>
<keyword evidence="9 10" id="KW-0472">Membrane</keyword>
<dbReference type="EMBL" id="CAEZUJ010000041">
    <property type="protein sequence ID" value="CAB4603716.1"/>
    <property type="molecule type" value="Genomic_DNA"/>
</dbReference>
<dbReference type="SFLD" id="SFLDG00002">
    <property type="entry name" value="C1.7:_P-type_atpase_like"/>
    <property type="match status" value="1"/>
</dbReference>
<organism evidence="12">
    <name type="scientific">freshwater metagenome</name>
    <dbReference type="NCBI Taxonomy" id="449393"/>
    <lineage>
        <taxon>unclassified sequences</taxon>
        <taxon>metagenomes</taxon>
        <taxon>ecological metagenomes</taxon>
    </lineage>
</organism>
<dbReference type="GO" id="GO:0016020">
    <property type="term" value="C:membrane"/>
    <property type="evidence" value="ECO:0007669"/>
    <property type="project" value="InterPro"/>
</dbReference>